<gene>
    <name evidence="1" type="ORF">GJU39_16205</name>
</gene>
<protein>
    <submittedName>
        <fullName evidence="1">Uncharacterized protein</fullName>
    </submittedName>
</protein>
<dbReference type="Proteomes" id="UP000487757">
    <property type="component" value="Unassembled WGS sequence"/>
</dbReference>
<sequence>MSIYFQYPSIDEYQNLVYPINTARLEGQNEIVEDIINQQHFEDSKDYLALKPI</sequence>
<dbReference type="AlphaFoldDB" id="A0A7K0G1Z4"/>
<reference evidence="1 2" key="1">
    <citation type="submission" date="2019-11" db="EMBL/GenBank/DDBJ databases">
        <title>Pedobacter petrophilus genome.</title>
        <authorList>
            <person name="Feldbauer M.J."/>
            <person name="Newman J.D."/>
        </authorList>
    </citation>
    <scope>NUCLEOTIDE SEQUENCE [LARGE SCALE GENOMIC DNA]</scope>
    <source>
        <strain evidence="1 2">LMG 29686</strain>
    </source>
</reference>
<dbReference type="OrthoDB" id="771980at2"/>
<comment type="caution">
    <text evidence="1">The sequence shown here is derived from an EMBL/GenBank/DDBJ whole genome shotgun (WGS) entry which is preliminary data.</text>
</comment>
<dbReference type="EMBL" id="WKKH01000028">
    <property type="protein sequence ID" value="MRX77632.1"/>
    <property type="molecule type" value="Genomic_DNA"/>
</dbReference>
<evidence type="ECO:0000313" key="2">
    <source>
        <dbReference type="Proteomes" id="UP000487757"/>
    </source>
</evidence>
<evidence type="ECO:0000313" key="1">
    <source>
        <dbReference type="EMBL" id="MRX77632.1"/>
    </source>
</evidence>
<proteinExistence type="predicted"/>
<name>A0A7K0G1Z4_9SPHI</name>
<organism evidence="1 2">
    <name type="scientific">Pedobacter petrophilus</name>
    <dbReference type="NCBI Taxonomy" id="1908241"/>
    <lineage>
        <taxon>Bacteria</taxon>
        <taxon>Pseudomonadati</taxon>
        <taxon>Bacteroidota</taxon>
        <taxon>Sphingobacteriia</taxon>
        <taxon>Sphingobacteriales</taxon>
        <taxon>Sphingobacteriaceae</taxon>
        <taxon>Pedobacter</taxon>
    </lineage>
</organism>
<dbReference type="RefSeq" id="WP_154282029.1">
    <property type="nucleotide sequence ID" value="NZ_JBHUJQ010000001.1"/>
</dbReference>
<accession>A0A7K0G1Z4</accession>
<keyword evidence="2" id="KW-1185">Reference proteome</keyword>